<evidence type="ECO:0000313" key="1">
    <source>
        <dbReference type="EMBL" id="KIV86859.1"/>
    </source>
</evidence>
<dbReference type="AlphaFoldDB" id="A0A0D1YZ73"/>
<proteinExistence type="predicted"/>
<dbReference type="HOGENOM" id="CLU_010194_17_0_1"/>
<evidence type="ECO:0000313" key="2">
    <source>
        <dbReference type="Proteomes" id="UP000053599"/>
    </source>
</evidence>
<dbReference type="OrthoDB" id="5399006at2759"/>
<dbReference type="InterPro" id="IPR036291">
    <property type="entry name" value="NAD(P)-bd_dom_sf"/>
</dbReference>
<dbReference type="STRING" id="1016849.A0A0D1YZ73"/>
<dbReference type="Pfam" id="PF00106">
    <property type="entry name" value="adh_short"/>
    <property type="match status" value="1"/>
</dbReference>
<accession>A0A0D1YZ73</accession>
<dbReference type="EMBL" id="KN846951">
    <property type="protein sequence ID" value="KIV86859.1"/>
    <property type="molecule type" value="Genomic_DNA"/>
</dbReference>
<evidence type="ECO:0008006" key="3">
    <source>
        <dbReference type="Google" id="ProtNLM"/>
    </source>
</evidence>
<dbReference type="Gene3D" id="3.40.50.720">
    <property type="entry name" value="NAD(P)-binding Rossmann-like Domain"/>
    <property type="match status" value="1"/>
</dbReference>
<protein>
    <recommendedName>
        <fullName evidence="3">7-alpha-hydroxysteroid dehydrogenase</fullName>
    </recommendedName>
</protein>
<reference evidence="1 2" key="1">
    <citation type="submission" date="2015-01" db="EMBL/GenBank/DDBJ databases">
        <title>The Genome Sequence of Exophiala sideris CBS121828.</title>
        <authorList>
            <consortium name="The Broad Institute Genomics Platform"/>
            <person name="Cuomo C."/>
            <person name="de Hoog S."/>
            <person name="Gorbushina A."/>
            <person name="Stielow B."/>
            <person name="Teixiera M."/>
            <person name="Abouelleil A."/>
            <person name="Chapman S.B."/>
            <person name="Priest M."/>
            <person name="Young S.K."/>
            <person name="Wortman J."/>
            <person name="Nusbaum C."/>
            <person name="Birren B."/>
        </authorList>
    </citation>
    <scope>NUCLEOTIDE SEQUENCE [LARGE SCALE GENOMIC DNA]</scope>
    <source>
        <strain evidence="1 2">CBS 121828</strain>
    </source>
</reference>
<gene>
    <name evidence="1" type="ORF">PV11_02442</name>
</gene>
<dbReference type="Proteomes" id="UP000053599">
    <property type="component" value="Unassembled WGS sequence"/>
</dbReference>
<dbReference type="PANTHER" id="PTHR43431:SF7">
    <property type="entry name" value="OXIDOREDUCTASE, SHORT CHAIN DEHYDROGENASE_REDUCTASE FAMILY (AFU_ORTHOLOGUE AFUA_5G14000)"/>
    <property type="match status" value="1"/>
</dbReference>
<dbReference type="InterPro" id="IPR002347">
    <property type="entry name" value="SDR_fam"/>
</dbReference>
<organism evidence="1 2">
    <name type="scientific">Exophiala sideris</name>
    <dbReference type="NCBI Taxonomy" id="1016849"/>
    <lineage>
        <taxon>Eukaryota</taxon>
        <taxon>Fungi</taxon>
        <taxon>Dikarya</taxon>
        <taxon>Ascomycota</taxon>
        <taxon>Pezizomycotina</taxon>
        <taxon>Eurotiomycetes</taxon>
        <taxon>Chaetothyriomycetidae</taxon>
        <taxon>Chaetothyriales</taxon>
        <taxon>Herpotrichiellaceae</taxon>
        <taxon>Exophiala</taxon>
    </lineage>
</organism>
<dbReference type="PANTHER" id="PTHR43431">
    <property type="entry name" value="OXIDOREDUCTASE, SHORT CHAIN DEHYDROGENASE/REDUCTASE FAMILY (AFU_ORTHOLOGUE AFUA_5G14000)"/>
    <property type="match status" value="1"/>
</dbReference>
<name>A0A0D1YZ73_9EURO</name>
<dbReference type="SUPFAM" id="SSF51735">
    <property type="entry name" value="NAD(P)-binding Rossmann-fold domains"/>
    <property type="match status" value="1"/>
</dbReference>
<sequence>MIYDDPCEWAHPFEGISILLHAIVDVLVRTCPTTVPDRLLTPSDMSSQKAWAVVAGVGPGTGASVARRFAKQYSVALLARNPSNYEPLVKEIESAGGKAVGISTDCADGKSVKNAFEQLKKEMGGAPLAAAIYNVGGRFIRKPFLELNEEEFESGWDANGRGGFHFSQAVLPLLLEALKGSPEHPPTLIFTSATAAMKGSALCSSFATGKFAMRALAQSLAREFGPKGVHVSHAIIDGVIDIERTKHYQFDHPDAKIKPEAIADSYWYLHTQPRTCFTNELDIRPYIEKW</sequence>